<gene>
    <name evidence="2" type="ORF">QE152_g12740</name>
</gene>
<reference evidence="2 3" key="1">
    <citation type="journal article" date="2024" name="BMC Genomics">
        <title>De novo assembly and annotation of Popillia japonica's genome with initial clues to its potential as an invasive pest.</title>
        <authorList>
            <person name="Cucini C."/>
            <person name="Boschi S."/>
            <person name="Funari R."/>
            <person name="Cardaioli E."/>
            <person name="Iannotti N."/>
            <person name="Marturano G."/>
            <person name="Paoli F."/>
            <person name="Bruttini M."/>
            <person name="Carapelli A."/>
            <person name="Frati F."/>
            <person name="Nardi F."/>
        </authorList>
    </citation>
    <scope>NUCLEOTIDE SEQUENCE [LARGE SCALE GENOMIC DNA]</scope>
    <source>
        <strain evidence="2">DMR45628</strain>
    </source>
</reference>
<evidence type="ECO:0000313" key="2">
    <source>
        <dbReference type="EMBL" id="KAK9736203.1"/>
    </source>
</evidence>
<feature type="region of interest" description="Disordered" evidence="1">
    <location>
        <begin position="202"/>
        <end position="252"/>
    </location>
</feature>
<comment type="caution">
    <text evidence="2">The sequence shown here is derived from an EMBL/GenBank/DDBJ whole genome shotgun (WGS) entry which is preliminary data.</text>
</comment>
<evidence type="ECO:0000256" key="1">
    <source>
        <dbReference type="SAM" id="MobiDB-lite"/>
    </source>
</evidence>
<dbReference type="EMBL" id="JASPKY010000117">
    <property type="protein sequence ID" value="KAK9736203.1"/>
    <property type="molecule type" value="Genomic_DNA"/>
</dbReference>
<dbReference type="AlphaFoldDB" id="A0AAW1LQB3"/>
<protein>
    <submittedName>
        <fullName evidence="2">Uncharacterized protein</fullName>
    </submittedName>
</protein>
<dbReference type="Proteomes" id="UP001458880">
    <property type="component" value="Unassembled WGS sequence"/>
</dbReference>
<feature type="compositionally biased region" description="Polar residues" evidence="1">
    <location>
        <begin position="11"/>
        <end position="31"/>
    </location>
</feature>
<keyword evidence="3" id="KW-1185">Reference proteome</keyword>
<feature type="compositionally biased region" description="Polar residues" evidence="1">
    <location>
        <begin position="238"/>
        <end position="252"/>
    </location>
</feature>
<name>A0AAW1LQB3_POPJA</name>
<sequence length="335" mass="37920">MSKSGKPPQDSKITNNSTVDHSATLQETASADDNADRSKFSAMNRQKSKSAKAMQSTHSDGNLIKHSDNNIGLKQKLVNKVKHWNNRNNKIGAISREFITNKDVSALVSDLESLVLSPNTSEDNLFKSDWLRARDSLENLLSTRCNKCEISNSKSTHFPSTDKGGTSLNESPCSESQIGNSKALNSVSKVLAWDPWDKLSRKNKKENKRRKYDKTPTDTSHTVHTIKDHVSGDELRNNENSTNSGNHENADTDTYTQSYEYQPYHPKNMKAVEFTNEVMVVYITGDEVVGETTEPLKKELEQQIRNKEMRRGHCLTTMFSKRKLDEDYMSAWLKK</sequence>
<feature type="region of interest" description="Disordered" evidence="1">
    <location>
        <begin position="152"/>
        <end position="180"/>
    </location>
</feature>
<feature type="compositionally biased region" description="Basic residues" evidence="1">
    <location>
        <begin position="202"/>
        <end position="212"/>
    </location>
</feature>
<organism evidence="2 3">
    <name type="scientific">Popillia japonica</name>
    <name type="common">Japanese beetle</name>
    <dbReference type="NCBI Taxonomy" id="7064"/>
    <lineage>
        <taxon>Eukaryota</taxon>
        <taxon>Metazoa</taxon>
        <taxon>Ecdysozoa</taxon>
        <taxon>Arthropoda</taxon>
        <taxon>Hexapoda</taxon>
        <taxon>Insecta</taxon>
        <taxon>Pterygota</taxon>
        <taxon>Neoptera</taxon>
        <taxon>Endopterygota</taxon>
        <taxon>Coleoptera</taxon>
        <taxon>Polyphaga</taxon>
        <taxon>Scarabaeiformia</taxon>
        <taxon>Scarabaeidae</taxon>
        <taxon>Rutelinae</taxon>
        <taxon>Popillia</taxon>
    </lineage>
</organism>
<proteinExistence type="predicted"/>
<evidence type="ECO:0000313" key="3">
    <source>
        <dbReference type="Proteomes" id="UP001458880"/>
    </source>
</evidence>
<feature type="compositionally biased region" description="Basic and acidic residues" evidence="1">
    <location>
        <begin position="225"/>
        <end position="237"/>
    </location>
</feature>
<accession>A0AAW1LQB3</accession>
<feature type="region of interest" description="Disordered" evidence="1">
    <location>
        <begin position="1"/>
        <end position="68"/>
    </location>
</feature>